<dbReference type="Pfam" id="PF11274">
    <property type="entry name" value="DUF3074"/>
    <property type="match status" value="1"/>
</dbReference>
<evidence type="ECO:0000313" key="3">
    <source>
        <dbReference type="Proteomes" id="UP001175000"/>
    </source>
</evidence>
<evidence type="ECO:0000259" key="1">
    <source>
        <dbReference type="Pfam" id="PF11274"/>
    </source>
</evidence>
<comment type="caution">
    <text evidence="2">The sequence shown here is derived from an EMBL/GenBank/DDBJ whole genome shotgun (WGS) entry which is preliminary data.</text>
</comment>
<name>A0AA39XHX0_9PEZI</name>
<evidence type="ECO:0000313" key="2">
    <source>
        <dbReference type="EMBL" id="KAK0633420.1"/>
    </source>
</evidence>
<dbReference type="PANTHER" id="PTHR40370:SF1">
    <property type="entry name" value="DUF3074 DOMAIN-CONTAINING PROTEIN"/>
    <property type="match status" value="1"/>
</dbReference>
<organism evidence="2 3">
    <name type="scientific">Immersiella caudata</name>
    <dbReference type="NCBI Taxonomy" id="314043"/>
    <lineage>
        <taxon>Eukaryota</taxon>
        <taxon>Fungi</taxon>
        <taxon>Dikarya</taxon>
        <taxon>Ascomycota</taxon>
        <taxon>Pezizomycotina</taxon>
        <taxon>Sordariomycetes</taxon>
        <taxon>Sordariomycetidae</taxon>
        <taxon>Sordariales</taxon>
        <taxon>Lasiosphaeriaceae</taxon>
        <taxon>Immersiella</taxon>
    </lineage>
</organism>
<dbReference type="Proteomes" id="UP001175000">
    <property type="component" value="Unassembled WGS sequence"/>
</dbReference>
<keyword evidence="3" id="KW-1185">Reference proteome</keyword>
<proteinExistence type="predicted"/>
<dbReference type="AlphaFoldDB" id="A0AA39XHX0"/>
<feature type="domain" description="DUF3074" evidence="1">
    <location>
        <begin position="132"/>
        <end position="320"/>
    </location>
</feature>
<accession>A0AA39XHX0</accession>
<sequence length="330" mass="36737">MGGLWPKITVTPHFSGRHHQHLTSDPTHHTFLNSHKKSNMPLELLTLNGLSPSDLPPQSAPPDALAPFLTSILEEAIPFIDSVAPKISPSHSPSPEWASKGSKTYSTSDATVQLFQRVVDTMRSGADKGETWICRRSVHADSDETGKKSANWDEFWNGFKERHVEVEREFTGSVVGVEHVWKWEGEGLELPISSTTYTSITLTLHLIRHRIGRPILKDRTFPILLFTCAASRSEFLTITLPVPSLLASSEISDSTRKKYNDSVIGSYVSAERIRKMEDSGEIEWIMTTASDAKGVLPMWVQNRAVPGQIAKDVPNFLTWAARERAKAEGK</sequence>
<dbReference type="PANTHER" id="PTHR40370">
    <property type="entry name" value="EXPRESSED PROTEIN"/>
    <property type="match status" value="1"/>
</dbReference>
<dbReference type="SUPFAM" id="SSF55961">
    <property type="entry name" value="Bet v1-like"/>
    <property type="match status" value="1"/>
</dbReference>
<dbReference type="InterPro" id="IPR024500">
    <property type="entry name" value="DUF3074"/>
</dbReference>
<reference evidence="2" key="1">
    <citation type="submission" date="2023-06" db="EMBL/GenBank/DDBJ databases">
        <title>Genome-scale phylogeny and comparative genomics of the fungal order Sordariales.</title>
        <authorList>
            <consortium name="Lawrence Berkeley National Laboratory"/>
            <person name="Hensen N."/>
            <person name="Bonometti L."/>
            <person name="Westerberg I."/>
            <person name="Brannstrom I.O."/>
            <person name="Guillou S."/>
            <person name="Cros-Aarteil S."/>
            <person name="Calhoun S."/>
            <person name="Haridas S."/>
            <person name="Kuo A."/>
            <person name="Mondo S."/>
            <person name="Pangilinan J."/>
            <person name="Riley R."/>
            <person name="Labutti K."/>
            <person name="Andreopoulos B."/>
            <person name="Lipzen A."/>
            <person name="Chen C."/>
            <person name="Yanf M."/>
            <person name="Daum C."/>
            <person name="Ng V."/>
            <person name="Clum A."/>
            <person name="Steindorff A."/>
            <person name="Ohm R."/>
            <person name="Martin F."/>
            <person name="Silar P."/>
            <person name="Natvig D."/>
            <person name="Lalanne C."/>
            <person name="Gautier V."/>
            <person name="Ament-Velasquez S.L."/>
            <person name="Kruys A."/>
            <person name="Hutchinson M.I."/>
            <person name="Powell A.J."/>
            <person name="Barry K."/>
            <person name="Miller A.N."/>
            <person name="Grigoriev I.V."/>
            <person name="Debuchy R."/>
            <person name="Gladieux P."/>
            <person name="Thoren M.H."/>
            <person name="Johannesson H."/>
        </authorList>
    </citation>
    <scope>NUCLEOTIDE SEQUENCE</scope>
    <source>
        <strain evidence="2">CBS 606.72</strain>
    </source>
</reference>
<gene>
    <name evidence="2" type="ORF">B0T14DRAFT_506740</name>
</gene>
<protein>
    <recommendedName>
        <fullName evidence="1">DUF3074 domain-containing protein</fullName>
    </recommendedName>
</protein>
<dbReference type="EMBL" id="JAULSU010000001">
    <property type="protein sequence ID" value="KAK0633420.1"/>
    <property type="molecule type" value="Genomic_DNA"/>
</dbReference>